<evidence type="ECO:0000313" key="2">
    <source>
        <dbReference type="Proteomes" id="UP000192813"/>
    </source>
</evidence>
<sequence>MKKISSMGAVLVIALFALYLVMPTLIAKREGLEAASQEVDESQLVETEEDITIGLLQFIQHPSLDQIRDGFYDGMAERGYVDGENITIDYQNGQGNQSDLAMIANAFLAENADILVGIATPAAQALANAANGDRPVILSAVSDPANNGFIASDEQPGANVTGVTDMAPVAEQFDLMEEILPDIEDVGIIYNSSESNVTKTVSEAKAEAESRGLNVVESTITSTNDLASVAEQLAGQVDVIWVPNDNTIASAMDTLIQVTDAKGIPVIPVVDAMVADGGLATVGINQYQFGLDTAKVVADVIEGADTATYPIVYNDKTDTYINTAKAEELGIQLPQALIDAAIDVNSDEYAELVGK</sequence>
<dbReference type="Pfam" id="PF04392">
    <property type="entry name" value="ABC_sub_bind"/>
    <property type="match status" value="1"/>
</dbReference>
<dbReference type="InterPro" id="IPR047776">
    <property type="entry name" value="ABC_SBP_TrpX-like"/>
</dbReference>
<proteinExistence type="predicted"/>
<dbReference type="PANTHER" id="PTHR35271:SF1">
    <property type="entry name" value="ABC TRANSPORTER, SUBSTRATE-BINDING LIPOPROTEIN"/>
    <property type="match status" value="1"/>
</dbReference>
<dbReference type="Proteomes" id="UP000192813">
    <property type="component" value="Unassembled WGS sequence"/>
</dbReference>
<comment type="caution">
    <text evidence="1">The sequence shown here is derived from an EMBL/GenBank/DDBJ whole genome shotgun (WGS) entry which is preliminary data.</text>
</comment>
<dbReference type="RefSeq" id="WP_083070005.1">
    <property type="nucleotide sequence ID" value="NZ_NBTM02000001.1"/>
</dbReference>
<dbReference type="PANTHER" id="PTHR35271">
    <property type="entry name" value="ABC TRANSPORTER, SUBSTRATE-BINDING LIPOPROTEIN-RELATED"/>
    <property type="match status" value="1"/>
</dbReference>
<name>A0A2J9PPP9_9LACT</name>
<accession>A0A2J9PPP9</accession>
<dbReference type="AlphaFoldDB" id="A0A2J9PPP9"/>
<reference evidence="2" key="1">
    <citation type="submission" date="2017-12" db="EMBL/GenBank/DDBJ databases">
        <title>FDA dAtabase for Regulatory Grade micrObial Sequences (FDA-ARGOS): Supporting development and validation of Infectious Disease Dx tests.</title>
        <authorList>
            <person name="Hoffmann M."/>
            <person name="Allard M."/>
            <person name="Evans P."/>
            <person name="Brown E."/>
            <person name="Tallon L."/>
            <person name="Sadzewicz L."/>
            <person name="Sengamalay N."/>
            <person name="Ott S."/>
            <person name="Godinez A."/>
            <person name="Nagaraj S."/>
            <person name="Vavikolanu K."/>
            <person name="Aluvathingal J."/>
            <person name="Nadendla S."/>
            <person name="Sichtig H."/>
        </authorList>
    </citation>
    <scope>NUCLEOTIDE SEQUENCE [LARGE SCALE GENOMIC DNA]</scope>
    <source>
        <strain evidence="2">FDAARGOS_249</strain>
    </source>
</reference>
<dbReference type="Gene3D" id="3.40.50.2300">
    <property type="match status" value="2"/>
</dbReference>
<dbReference type="InterPro" id="IPR007487">
    <property type="entry name" value="ABC_transpt-TYRBP-like"/>
</dbReference>
<dbReference type="CDD" id="cd06325">
    <property type="entry name" value="PBP1_ABC_unchar_transporter"/>
    <property type="match status" value="1"/>
</dbReference>
<evidence type="ECO:0000313" key="1">
    <source>
        <dbReference type="EMBL" id="PNL92287.1"/>
    </source>
</evidence>
<dbReference type="InterPro" id="IPR028082">
    <property type="entry name" value="Peripla_BP_I"/>
</dbReference>
<dbReference type="SUPFAM" id="SSF53822">
    <property type="entry name" value="Periplasmic binding protein-like I"/>
    <property type="match status" value="1"/>
</dbReference>
<organism evidence="1 2">
    <name type="scientific">Aerococcus viridans</name>
    <dbReference type="NCBI Taxonomy" id="1377"/>
    <lineage>
        <taxon>Bacteria</taxon>
        <taxon>Bacillati</taxon>
        <taxon>Bacillota</taxon>
        <taxon>Bacilli</taxon>
        <taxon>Lactobacillales</taxon>
        <taxon>Aerococcaceae</taxon>
        <taxon>Aerococcus</taxon>
    </lineage>
</organism>
<dbReference type="NCBIfam" id="NF041285">
    <property type="entry name" value="ABC_SBP_TrpX"/>
    <property type="match status" value="1"/>
</dbReference>
<gene>
    <name evidence="1" type="ORF">A6J77_008610</name>
</gene>
<protein>
    <submittedName>
        <fullName evidence="1">ABC transporter substrate-binding protein</fullName>
    </submittedName>
</protein>
<dbReference type="EMBL" id="NBTM02000001">
    <property type="protein sequence ID" value="PNL92287.1"/>
    <property type="molecule type" value="Genomic_DNA"/>
</dbReference>